<dbReference type="AlphaFoldDB" id="A0A940DFK2"/>
<dbReference type="PROSITE" id="PS50076">
    <property type="entry name" value="DNAJ_2"/>
    <property type="match status" value="1"/>
</dbReference>
<dbReference type="PRINTS" id="PR00625">
    <property type="entry name" value="JDOMAIN"/>
</dbReference>
<dbReference type="Pfam" id="PF00226">
    <property type="entry name" value="DnaJ"/>
    <property type="match status" value="1"/>
</dbReference>
<accession>A0A940DFK2</accession>
<organism evidence="3 4">
    <name type="scientific">Candidatus Enterousia excrementavium</name>
    <dbReference type="NCBI Taxonomy" id="2840789"/>
    <lineage>
        <taxon>Bacteria</taxon>
        <taxon>Pseudomonadati</taxon>
        <taxon>Pseudomonadota</taxon>
        <taxon>Alphaproteobacteria</taxon>
        <taxon>Candidatus Enterousia</taxon>
    </lineage>
</organism>
<dbReference type="Proteomes" id="UP000721442">
    <property type="component" value="Unassembled WGS sequence"/>
</dbReference>
<gene>
    <name evidence="3" type="ORF">IAC77_01940</name>
</gene>
<dbReference type="SUPFAM" id="SSF46565">
    <property type="entry name" value="Chaperone J-domain"/>
    <property type="match status" value="1"/>
</dbReference>
<evidence type="ECO:0000313" key="4">
    <source>
        <dbReference type="Proteomes" id="UP000721442"/>
    </source>
</evidence>
<dbReference type="EMBL" id="JADINE010000026">
    <property type="protein sequence ID" value="MBO8407204.1"/>
    <property type="molecule type" value="Genomic_DNA"/>
</dbReference>
<keyword evidence="1" id="KW-0143">Chaperone</keyword>
<sequence>MIKKCDHPGCTKAGTCRAPKTRDLREYWWFCREHAAEYNKNWNYYAGMSPDEIEEDWERQTFGAPLRDKKQVESDQKDYINFLNDFITGRSTFDKIPTRRTLPGRVTSALKILDLPITASWREISARYRALAKRHHPDTTTGDKTAATKQFTKITDAYNVLKTHFGKK</sequence>
<evidence type="ECO:0000259" key="2">
    <source>
        <dbReference type="PROSITE" id="PS50076"/>
    </source>
</evidence>
<name>A0A940DFK2_9PROT</name>
<dbReference type="PANTHER" id="PTHR44145:SF3">
    <property type="entry name" value="DNAJ HOMOLOG SUBFAMILY A MEMBER 3, MITOCHONDRIAL"/>
    <property type="match status" value="1"/>
</dbReference>
<reference evidence="3" key="2">
    <citation type="journal article" date="2021" name="PeerJ">
        <title>Extensive microbial diversity within the chicken gut microbiome revealed by metagenomics and culture.</title>
        <authorList>
            <person name="Gilroy R."/>
            <person name="Ravi A."/>
            <person name="Getino M."/>
            <person name="Pursley I."/>
            <person name="Horton D.L."/>
            <person name="Alikhan N.F."/>
            <person name="Baker D."/>
            <person name="Gharbi K."/>
            <person name="Hall N."/>
            <person name="Watson M."/>
            <person name="Adriaenssens E.M."/>
            <person name="Foster-Nyarko E."/>
            <person name="Jarju S."/>
            <person name="Secka A."/>
            <person name="Antonio M."/>
            <person name="Oren A."/>
            <person name="Chaudhuri R.R."/>
            <person name="La Ragione R."/>
            <person name="Hildebrand F."/>
            <person name="Pallen M.J."/>
        </authorList>
    </citation>
    <scope>NUCLEOTIDE SEQUENCE</scope>
    <source>
        <strain evidence="3">B1-16210</strain>
    </source>
</reference>
<feature type="domain" description="J" evidence="2">
    <location>
        <begin position="108"/>
        <end position="168"/>
    </location>
</feature>
<dbReference type="InterPro" id="IPR051938">
    <property type="entry name" value="Apopto_cytoskel_mod"/>
</dbReference>
<evidence type="ECO:0000256" key="1">
    <source>
        <dbReference type="ARBA" id="ARBA00023186"/>
    </source>
</evidence>
<dbReference type="SMART" id="SM00271">
    <property type="entry name" value="DnaJ"/>
    <property type="match status" value="1"/>
</dbReference>
<dbReference type="InterPro" id="IPR001623">
    <property type="entry name" value="DnaJ_domain"/>
</dbReference>
<dbReference type="InterPro" id="IPR036869">
    <property type="entry name" value="J_dom_sf"/>
</dbReference>
<dbReference type="CDD" id="cd06257">
    <property type="entry name" value="DnaJ"/>
    <property type="match status" value="1"/>
</dbReference>
<proteinExistence type="predicted"/>
<protein>
    <submittedName>
        <fullName evidence="3">J domain-containing protein</fullName>
    </submittedName>
</protein>
<dbReference type="PANTHER" id="PTHR44145">
    <property type="entry name" value="DNAJ HOMOLOG SUBFAMILY A MEMBER 3, MITOCHONDRIAL"/>
    <property type="match status" value="1"/>
</dbReference>
<evidence type="ECO:0000313" key="3">
    <source>
        <dbReference type="EMBL" id="MBO8407204.1"/>
    </source>
</evidence>
<reference evidence="3" key="1">
    <citation type="submission" date="2020-10" db="EMBL/GenBank/DDBJ databases">
        <authorList>
            <person name="Gilroy R."/>
        </authorList>
    </citation>
    <scope>NUCLEOTIDE SEQUENCE</scope>
    <source>
        <strain evidence="3">B1-16210</strain>
    </source>
</reference>
<comment type="caution">
    <text evidence="3">The sequence shown here is derived from an EMBL/GenBank/DDBJ whole genome shotgun (WGS) entry which is preliminary data.</text>
</comment>
<dbReference type="Gene3D" id="1.10.287.110">
    <property type="entry name" value="DnaJ domain"/>
    <property type="match status" value="1"/>
</dbReference>